<evidence type="ECO:0000313" key="2">
    <source>
        <dbReference type="Proteomes" id="UP001497680"/>
    </source>
</evidence>
<dbReference type="Proteomes" id="UP001497680">
    <property type="component" value="Unassembled WGS sequence"/>
</dbReference>
<proteinExistence type="predicted"/>
<protein>
    <submittedName>
        <fullName evidence="1">Uncharacterized protein</fullName>
    </submittedName>
</protein>
<evidence type="ECO:0000313" key="1">
    <source>
        <dbReference type="EMBL" id="KAI6088186.1"/>
    </source>
</evidence>
<organism evidence="1 2">
    <name type="scientific">Hypoxylon rubiginosum</name>
    <dbReference type="NCBI Taxonomy" id="110542"/>
    <lineage>
        <taxon>Eukaryota</taxon>
        <taxon>Fungi</taxon>
        <taxon>Dikarya</taxon>
        <taxon>Ascomycota</taxon>
        <taxon>Pezizomycotina</taxon>
        <taxon>Sordariomycetes</taxon>
        <taxon>Xylariomycetidae</taxon>
        <taxon>Xylariales</taxon>
        <taxon>Hypoxylaceae</taxon>
        <taxon>Hypoxylon</taxon>
    </lineage>
</organism>
<dbReference type="EMBL" id="MU394303">
    <property type="protein sequence ID" value="KAI6088186.1"/>
    <property type="molecule type" value="Genomic_DNA"/>
</dbReference>
<comment type="caution">
    <text evidence="1">The sequence shown here is derived from an EMBL/GenBank/DDBJ whole genome shotgun (WGS) entry which is preliminary data.</text>
</comment>
<sequence length="268" mass="30588">MFTARTVAGNYQVAPALDSVQMDNFIEERCPLELLSKIPINDQQIIKQAWKFAYWLSVLSNWDNNKIYCDGFTTLGIQKSAVLKNLVLELMYSIVYQVQELIQALLKNVIRSLEPQADPLYDPWTTSYALLIVYNAIKKSKLLKWEIKNLDALDALNIFLGTLHSSSAGALRALVQYRRAAAFRCCGQSSQYKKVFDQLLAQTKIHHKPTIAFSFEQAPEIIGAFNLPTNYPYTYTGILISQLETMDNGLFSRQTVNDPNDQQDQFWV</sequence>
<keyword evidence="2" id="KW-1185">Reference proteome</keyword>
<gene>
    <name evidence="1" type="ORF">F4821DRAFT_258356</name>
</gene>
<reference evidence="1 2" key="1">
    <citation type="journal article" date="2022" name="New Phytol.">
        <title>Ecological generalism drives hyperdiversity of secondary metabolite gene clusters in xylarialean endophytes.</title>
        <authorList>
            <person name="Franco M.E.E."/>
            <person name="Wisecaver J.H."/>
            <person name="Arnold A.E."/>
            <person name="Ju Y.M."/>
            <person name="Slot J.C."/>
            <person name="Ahrendt S."/>
            <person name="Moore L.P."/>
            <person name="Eastman K.E."/>
            <person name="Scott K."/>
            <person name="Konkel Z."/>
            <person name="Mondo S.J."/>
            <person name="Kuo A."/>
            <person name="Hayes R.D."/>
            <person name="Haridas S."/>
            <person name="Andreopoulos B."/>
            <person name="Riley R."/>
            <person name="LaButti K."/>
            <person name="Pangilinan J."/>
            <person name="Lipzen A."/>
            <person name="Amirebrahimi M."/>
            <person name="Yan J."/>
            <person name="Adam C."/>
            <person name="Keymanesh K."/>
            <person name="Ng V."/>
            <person name="Louie K."/>
            <person name="Northen T."/>
            <person name="Drula E."/>
            <person name="Henrissat B."/>
            <person name="Hsieh H.M."/>
            <person name="Youens-Clark K."/>
            <person name="Lutzoni F."/>
            <person name="Miadlikowska J."/>
            <person name="Eastwood D.C."/>
            <person name="Hamelin R.C."/>
            <person name="Grigoriev I.V."/>
            <person name="U'Ren J.M."/>
        </authorList>
    </citation>
    <scope>NUCLEOTIDE SEQUENCE [LARGE SCALE GENOMIC DNA]</scope>
    <source>
        <strain evidence="1 2">ER1909</strain>
    </source>
</reference>
<name>A0ACC0D614_9PEZI</name>
<accession>A0ACC0D614</accession>